<dbReference type="Gene3D" id="2.40.37.10">
    <property type="entry name" value="Lyase, Ornithine Decarboxylase, Chain A, domain 1"/>
    <property type="match status" value="1"/>
</dbReference>
<evidence type="ECO:0000256" key="2">
    <source>
        <dbReference type="ARBA" id="ARBA00022898"/>
    </source>
</evidence>
<evidence type="ECO:0000313" key="8">
    <source>
        <dbReference type="EMBL" id="HIZ39413.1"/>
    </source>
</evidence>
<feature type="active site" description="Proton acceptor; specific for L-alanine" evidence="4">
    <location>
        <position position="266"/>
    </location>
</feature>
<dbReference type="PANTHER" id="PTHR30511">
    <property type="entry name" value="ALANINE RACEMASE"/>
    <property type="match status" value="1"/>
</dbReference>
<dbReference type="Pfam" id="PF00842">
    <property type="entry name" value="Ala_racemase_C"/>
    <property type="match status" value="1"/>
</dbReference>
<feature type="domain" description="Alanine racemase C-terminal" evidence="7">
    <location>
        <begin position="245"/>
        <end position="373"/>
    </location>
</feature>
<dbReference type="SUPFAM" id="SSF50621">
    <property type="entry name" value="Alanine racemase C-terminal domain-like"/>
    <property type="match status" value="1"/>
</dbReference>
<reference evidence="8" key="2">
    <citation type="submission" date="2021-04" db="EMBL/GenBank/DDBJ databases">
        <authorList>
            <person name="Gilroy R."/>
        </authorList>
    </citation>
    <scope>NUCLEOTIDE SEQUENCE</scope>
    <source>
        <strain evidence="8">CHK179-28034</strain>
    </source>
</reference>
<protein>
    <recommendedName>
        <fullName evidence="4">Alanine racemase</fullName>
        <ecNumber evidence="4">5.1.1.1</ecNumber>
    </recommendedName>
</protein>
<keyword evidence="2 4" id="KW-0663">Pyridoxal phosphate</keyword>
<feature type="modified residue" description="N6-(pyridoxal phosphate)lysine" evidence="4 5">
    <location>
        <position position="38"/>
    </location>
</feature>
<feature type="binding site" evidence="4 6">
    <location>
        <position position="135"/>
    </location>
    <ligand>
        <name>substrate</name>
    </ligand>
</feature>
<dbReference type="InterPro" id="IPR001608">
    <property type="entry name" value="Ala_racemase_N"/>
</dbReference>
<dbReference type="InterPro" id="IPR020622">
    <property type="entry name" value="Ala_racemase_pyridoxalP-BS"/>
</dbReference>
<accession>A0A9D2J7J5</accession>
<dbReference type="AlphaFoldDB" id="A0A9D2J7J5"/>
<gene>
    <name evidence="8" type="primary">alr</name>
    <name evidence="8" type="ORF">H9968_05755</name>
</gene>
<dbReference type="GO" id="GO:0009252">
    <property type="term" value="P:peptidoglycan biosynthetic process"/>
    <property type="evidence" value="ECO:0007669"/>
    <property type="project" value="TreeGrafter"/>
</dbReference>
<evidence type="ECO:0000256" key="6">
    <source>
        <dbReference type="PIRSR" id="PIRSR600821-52"/>
    </source>
</evidence>
<comment type="caution">
    <text evidence="8">The sequence shown here is derived from an EMBL/GenBank/DDBJ whole genome shotgun (WGS) entry which is preliminary data.</text>
</comment>
<dbReference type="PROSITE" id="PS00395">
    <property type="entry name" value="ALANINE_RACEMASE"/>
    <property type="match status" value="1"/>
</dbReference>
<evidence type="ECO:0000313" key="9">
    <source>
        <dbReference type="Proteomes" id="UP000824049"/>
    </source>
</evidence>
<dbReference type="EC" id="5.1.1.1" evidence="4"/>
<comment type="similarity">
    <text evidence="4">Belongs to the alanine racemase family.</text>
</comment>
<dbReference type="SUPFAM" id="SSF51419">
    <property type="entry name" value="PLP-binding barrel"/>
    <property type="match status" value="1"/>
</dbReference>
<evidence type="ECO:0000256" key="4">
    <source>
        <dbReference type="HAMAP-Rule" id="MF_01201"/>
    </source>
</evidence>
<dbReference type="CDD" id="cd00430">
    <property type="entry name" value="PLPDE_III_AR"/>
    <property type="match status" value="1"/>
</dbReference>
<comment type="function">
    <text evidence="4">Catalyzes the interconversion of L-alanine and D-alanine. May also act on other amino acids.</text>
</comment>
<dbReference type="SMART" id="SM01005">
    <property type="entry name" value="Ala_racemase_C"/>
    <property type="match status" value="1"/>
</dbReference>
<dbReference type="PRINTS" id="PR00992">
    <property type="entry name" value="ALARACEMASE"/>
</dbReference>
<comment type="pathway">
    <text evidence="4">Amino-acid biosynthesis; D-alanine biosynthesis; D-alanine from L-alanine: step 1/1.</text>
</comment>
<dbReference type="NCBIfam" id="TIGR00492">
    <property type="entry name" value="alr"/>
    <property type="match status" value="1"/>
</dbReference>
<evidence type="ECO:0000259" key="7">
    <source>
        <dbReference type="SMART" id="SM01005"/>
    </source>
</evidence>
<dbReference type="GO" id="GO:0008784">
    <property type="term" value="F:alanine racemase activity"/>
    <property type="evidence" value="ECO:0007669"/>
    <property type="project" value="UniProtKB-UniRule"/>
</dbReference>
<proteinExistence type="inferred from homology"/>
<evidence type="ECO:0000256" key="5">
    <source>
        <dbReference type="PIRSR" id="PIRSR600821-50"/>
    </source>
</evidence>
<evidence type="ECO:0000256" key="3">
    <source>
        <dbReference type="ARBA" id="ARBA00023235"/>
    </source>
</evidence>
<comment type="cofactor">
    <cofactor evidence="1 4 5">
        <name>pyridoxal 5'-phosphate</name>
        <dbReference type="ChEBI" id="CHEBI:597326"/>
    </cofactor>
</comment>
<dbReference type="InterPro" id="IPR029066">
    <property type="entry name" value="PLP-binding_barrel"/>
</dbReference>
<reference evidence="8" key="1">
    <citation type="journal article" date="2021" name="PeerJ">
        <title>Extensive microbial diversity within the chicken gut microbiome revealed by metagenomics and culture.</title>
        <authorList>
            <person name="Gilroy R."/>
            <person name="Ravi A."/>
            <person name="Getino M."/>
            <person name="Pursley I."/>
            <person name="Horton D.L."/>
            <person name="Alikhan N.F."/>
            <person name="Baker D."/>
            <person name="Gharbi K."/>
            <person name="Hall N."/>
            <person name="Watson M."/>
            <person name="Adriaenssens E.M."/>
            <person name="Foster-Nyarko E."/>
            <person name="Jarju S."/>
            <person name="Secka A."/>
            <person name="Antonio M."/>
            <person name="Oren A."/>
            <person name="Chaudhuri R.R."/>
            <person name="La Ragione R."/>
            <person name="Hildebrand F."/>
            <person name="Pallen M.J."/>
        </authorList>
    </citation>
    <scope>NUCLEOTIDE SEQUENCE</scope>
    <source>
        <strain evidence="8">CHK179-28034</strain>
    </source>
</reference>
<keyword evidence="3 4" id="KW-0413">Isomerase</keyword>
<organism evidence="8 9">
    <name type="scientific">Candidatus Anaerobutyricum stercoris</name>
    <dbReference type="NCBI Taxonomy" id="2838457"/>
    <lineage>
        <taxon>Bacteria</taxon>
        <taxon>Bacillati</taxon>
        <taxon>Bacillota</taxon>
        <taxon>Clostridia</taxon>
        <taxon>Lachnospirales</taxon>
        <taxon>Lachnospiraceae</taxon>
        <taxon>Anaerobutyricum</taxon>
    </lineage>
</organism>
<dbReference type="InterPro" id="IPR000821">
    <property type="entry name" value="Ala_racemase"/>
</dbReference>
<dbReference type="FunFam" id="3.20.20.10:FF:000002">
    <property type="entry name" value="Alanine racemase"/>
    <property type="match status" value="1"/>
</dbReference>
<dbReference type="GO" id="GO:0030170">
    <property type="term" value="F:pyridoxal phosphate binding"/>
    <property type="evidence" value="ECO:0007669"/>
    <property type="project" value="UniProtKB-UniRule"/>
</dbReference>
<evidence type="ECO:0000256" key="1">
    <source>
        <dbReference type="ARBA" id="ARBA00001933"/>
    </source>
</evidence>
<dbReference type="EMBL" id="DXBR01000052">
    <property type="protein sequence ID" value="HIZ39413.1"/>
    <property type="molecule type" value="Genomic_DNA"/>
</dbReference>
<dbReference type="GO" id="GO:0030632">
    <property type="term" value="P:D-alanine biosynthetic process"/>
    <property type="evidence" value="ECO:0007669"/>
    <property type="project" value="UniProtKB-UniRule"/>
</dbReference>
<dbReference type="Pfam" id="PF01168">
    <property type="entry name" value="Ala_racemase_N"/>
    <property type="match status" value="1"/>
</dbReference>
<feature type="active site" description="Proton acceptor; specific for D-alanine" evidence="4">
    <location>
        <position position="38"/>
    </location>
</feature>
<dbReference type="PANTHER" id="PTHR30511:SF0">
    <property type="entry name" value="ALANINE RACEMASE, CATABOLIC-RELATED"/>
    <property type="match status" value="1"/>
</dbReference>
<dbReference type="InterPro" id="IPR009006">
    <property type="entry name" value="Ala_racemase/Decarboxylase_C"/>
</dbReference>
<sequence length="374" mass="42115">MESYLRTWCEVDLKAIRQNMINIRKKTGEGAKIMAVIKADGYGHGAVEIGKYIYREADYFGVATIEEAVELREADIRKPVLVLGYTSPSLYSLNLRYDVEQTIYSMETAEKISEEALRAGKKAKIHIALDTGMTRIGVSPDEKGLAFVKAVRELLGIEITGLFTHFSCADMEDKTYTEEQMERFDFFVHLLEENNISIPVKHICNSAGIMEFDHHRYDMVRAGIIIYGLYPSEEVKKDALSLTPAMSWKTHVVNVMEPEMNRGISYGATYVTDRPCRIATISIGYADGYPRSLSNKGWVLIHGKKAPIVGRVCMDQTMVDITDIPDVAIEDVVTLIGQDGEERISVEDMADLSGSFNYEFVCDVGQRVKRVYLK</sequence>
<comment type="catalytic activity">
    <reaction evidence="4">
        <text>L-alanine = D-alanine</text>
        <dbReference type="Rhea" id="RHEA:20249"/>
        <dbReference type="ChEBI" id="CHEBI:57416"/>
        <dbReference type="ChEBI" id="CHEBI:57972"/>
        <dbReference type="EC" id="5.1.1.1"/>
    </reaction>
</comment>
<dbReference type="GO" id="GO:0005829">
    <property type="term" value="C:cytosol"/>
    <property type="evidence" value="ECO:0007669"/>
    <property type="project" value="TreeGrafter"/>
</dbReference>
<name>A0A9D2J7J5_9FIRM</name>
<dbReference type="Proteomes" id="UP000824049">
    <property type="component" value="Unassembled WGS sequence"/>
</dbReference>
<dbReference type="HAMAP" id="MF_01201">
    <property type="entry name" value="Ala_racemase"/>
    <property type="match status" value="1"/>
</dbReference>
<feature type="binding site" evidence="4 6">
    <location>
        <position position="314"/>
    </location>
    <ligand>
        <name>substrate</name>
    </ligand>
</feature>
<dbReference type="Gene3D" id="3.20.20.10">
    <property type="entry name" value="Alanine racemase"/>
    <property type="match status" value="1"/>
</dbReference>
<dbReference type="InterPro" id="IPR011079">
    <property type="entry name" value="Ala_racemase_C"/>
</dbReference>